<reference evidence="1 2" key="1">
    <citation type="journal article" date="2012" name="J. Bacteriol.">
        <title>Whole-Genome Sequences of Borrelia bissettii, Borrelia valaisiana, and Borrelia spielmanii.</title>
        <authorList>
            <person name="Schutzer S.E."/>
            <person name="Fraser-Liggett C.M."/>
            <person name="Qiu W.G."/>
            <person name="Kraiczy P."/>
            <person name="Mongodin E.F."/>
            <person name="Dunn J.J."/>
            <person name="Luft B.J."/>
            <person name="Casjens S.R."/>
        </authorList>
    </citation>
    <scope>NUCLEOTIDE SEQUENCE [LARGE SCALE GENOMIC DNA]</scope>
    <source>
        <strain evidence="1 2">VS116</strain>
        <plasmid evidence="1">VS116_lp54</plasmid>
    </source>
</reference>
<evidence type="ECO:0000313" key="2">
    <source>
        <dbReference type="Proteomes" id="UP000006163"/>
    </source>
</evidence>
<keyword evidence="1" id="KW-0614">Plasmid</keyword>
<dbReference type="Proteomes" id="UP000006163">
    <property type="component" value="Plasmid VS116_lp54"/>
</dbReference>
<accession>C0R893</accession>
<dbReference type="HOGENOM" id="CLU_1096981_0_0_12"/>
<dbReference type="AlphaFoldDB" id="C0R893"/>
<protein>
    <submittedName>
        <fullName evidence="1">Surface lipoprotein P27</fullName>
    </submittedName>
</protein>
<gene>
    <name evidence="1" type="ORF">BVAVS116_A0052</name>
</gene>
<evidence type="ECO:0000313" key="1">
    <source>
        <dbReference type="EMBL" id="ACN52685.1"/>
    </source>
</evidence>
<proteinExistence type="predicted"/>
<name>C0R893_BORVA</name>
<sequence>MVLLVILILSCDLFTTKSPKTKKPKKTEKTTQEQKPAAKIIPVVSIQRVEIRQSNNTPTSIENYYKQAYPIQTFSIDFSINREHEFQQAEDKILSTQGKVASLSILINQKLLDLKHPKNFTFKTFKEIQNIENFFQNQDLLFVLNLKSKNNSNIINIMLNPPNDIGKPKNHVLIGIKDIIKNGLGEQYLNPIYRFQIKNNKDYHSIDYNKVSITENSIELDLLPHNQIFKLNKNFTQILEILTDINNLKLIIQKEYI</sequence>
<dbReference type="EMBL" id="CP001433">
    <property type="protein sequence ID" value="ACN52685.1"/>
    <property type="molecule type" value="Genomic_DNA"/>
</dbReference>
<organism evidence="1 2">
    <name type="scientific">Borreliella valaisiana VS116</name>
    <dbReference type="NCBI Taxonomy" id="445987"/>
    <lineage>
        <taxon>Bacteria</taxon>
        <taxon>Pseudomonadati</taxon>
        <taxon>Spirochaetota</taxon>
        <taxon>Spirochaetia</taxon>
        <taxon>Spirochaetales</taxon>
        <taxon>Borreliaceae</taxon>
        <taxon>Borreliella</taxon>
    </lineage>
</organism>
<keyword evidence="2" id="KW-1185">Reference proteome</keyword>
<keyword evidence="1" id="KW-0449">Lipoprotein</keyword>
<geneLocation type="plasmid" evidence="1 2">
    <name>VS116_lp54</name>
</geneLocation>